<comment type="similarity">
    <text evidence="1">Belongs to the ABC transporter superfamily.</text>
</comment>
<evidence type="ECO:0000256" key="3">
    <source>
        <dbReference type="ARBA" id="ARBA00022741"/>
    </source>
</evidence>
<dbReference type="InterPro" id="IPR003593">
    <property type="entry name" value="AAA+_ATPase"/>
</dbReference>
<dbReference type="PROSITE" id="PS50893">
    <property type="entry name" value="ABC_TRANSPORTER_2"/>
    <property type="match status" value="1"/>
</dbReference>
<evidence type="ECO:0000259" key="5">
    <source>
        <dbReference type="PROSITE" id="PS50893"/>
    </source>
</evidence>
<dbReference type="GO" id="GO:0005524">
    <property type="term" value="F:ATP binding"/>
    <property type="evidence" value="ECO:0007669"/>
    <property type="project" value="UniProtKB-KW"/>
</dbReference>
<dbReference type="AlphaFoldDB" id="A0AA41ZG82"/>
<organism evidence="6 7">
    <name type="scientific">Larsenimonas rhizosphaerae</name>
    <dbReference type="NCBI Taxonomy" id="2944682"/>
    <lineage>
        <taxon>Bacteria</taxon>
        <taxon>Pseudomonadati</taxon>
        <taxon>Pseudomonadota</taxon>
        <taxon>Gammaproteobacteria</taxon>
        <taxon>Oceanospirillales</taxon>
        <taxon>Halomonadaceae</taxon>
        <taxon>Larsenimonas</taxon>
    </lineage>
</organism>
<dbReference type="CDD" id="cd03235">
    <property type="entry name" value="ABC_Metallic_Cations"/>
    <property type="match status" value="1"/>
</dbReference>
<evidence type="ECO:0000256" key="2">
    <source>
        <dbReference type="ARBA" id="ARBA00022448"/>
    </source>
</evidence>
<sequence>MTGTPSTEGVAAIDIQHLGVRYANGHLALEDITLTLAPGEVCALIGTNGSGKSTLCKALLGLIRPTTGSISVQGGPIAQARRRGSIAYVPQAEDVDWDFPVSVRDVVMMGRQGHMNWLRLARRHDHALVMAALERLDITALADRQIGELSGGQKKRVFLARALAQQAAILVLDEPFTGVDVGTEQCIQSLVRDQGREGMAVLVVTHGLASLAQYCDSVAMIHQRMIAAGPVDTTLTQANFQAAFGGHPMMMTDEAH</sequence>
<evidence type="ECO:0000256" key="1">
    <source>
        <dbReference type="ARBA" id="ARBA00005417"/>
    </source>
</evidence>
<evidence type="ECO:0000313" key="7">
    <source>
        <dbReference type="Proteomes" id="UP001165678"/>
    </source>
</evidence>
<dbReference type="GO" id="GO:0016887">
    <property type="term" value="F:ATP hydrolysis activity"/>
    <property type="evidence" value="ECO:0007669"/>
    <property type="project" value="InterPro"/>
</dbReference>
<keyword evidence="2" id="KW-0813">Transport</keyword>
<keyword evidence="7" id="KW-1185">Reference proteome</keyword>
<keyword evidence="3" id="KW-0547">Nucleotide-binding</keyword>
<dbReference type="PANTHER" id="PTHR42734:SF5">
    <property type="entry name" value="IRON TRANSPORT SYSTEM ATP-BINDING PROTEIN HI_0361-RELATED"/>
    <property type="match status" value="1"/>
</dbReference>
<keyword evidence="4 6" id="KW-0067">ATP-binding</keyword>
<proteinExistence type="inferred from homology"/>
<reference evidence="6" key="1">
    <citation type="submission" date="2022-11" db="EMBL/GenBank/DDBJ databases">
        <title>Larsenimonas rhizosphaerae sp. nov., isolated from a tidal mudflat.</title>
        <authorList>
            <person name="Lee S.D."/>
            <person name="Kim I.S."/>
        </authorList>
    </citation>
    <scope>NUCLEOTIDE SEQUENCE</scope>
    <source>
        <strain evidence="6">GH2-1</strain>
    </source>
</reference>
<dbReference type="PANTHER" id="PTHR42734">
    <property type="entry name" value="METAL TRANSPORT SYSTEM ATP-BINDING PROTEIN TM_0124-RELATED"/>
    <property type="match status" value="1"/>
</dbReference>
<dbReference type="FunFam" id="3.40.50.300:FF:000134">
    <property type="entry name" value="Iron-enterobactin ABC transporter ATP-binding protein"/>
    <property type="match status" value="1"/>
</dbReference>
<protein>
    <submittedName>
        <fullName evidence="6">Metal ABC transporter ATP-binding protein</fullName>
    </submittedName>
</protein>
<accession>A0AA41ZG82</accession>
<dbReference type="PROSITE" id="PS00211">
    <property type="entry name" value="ABC_TRANSPORTER_1"/>
    <property type="match status" value="1"/>
</dbReference>
<dbReference type="Proteomes" id="UP001165678">
    <property type="component" value="Unassembled WGS sequence"/>
</dbReference>
<dbReference type="InterPro" id="IPR003439">
    <property type="entry name" value="ABC_transporter-like_ATP-bd"/>
</dbReference>
<dbReference type="InterPro" id="IPR050153">
    <property type="entry name" value="Metal_Ion_Import_ABC"/>
</dbReference>
<name>A0AA41ZG82_9GAMM</name>
<dbReference type="InterPro" id="IPR017871">
    <property type="entry name" value="ABC_transporter-like_CS"/>
</dbReference>
<dbReference type="SUPFAM" id="SSF52540">
    <property type="entry name" value="P-loop containing nucleoside triphosphate hydrolases"/>
    <property type="match status" value="1"/>
</dbReference>
<dbReference type="SMART" id="SM00382">
    <property type="entry name" value="AAA"/>
    <property type="match status" value="1"/>
</dbReference>
<comment type="caution">
    <text evidence="6">The sequence shown here is derived from an EMBL/GenBank/DDBJ whole genome shotgun (WGS) entry which is preliminary data.</text>
</comment>
<dbReference type="Gene3D" id="3.40.50.300">
    <property type="entry name" value="P-loop containing nucleotide triphosphate hydrolases"/>
    <property type="match status" value="1"/>
</dbReference>
<feature type="domain" description="ABC transporter" evidence="5">
    <location>
        <begin position="13"/>
        <end position="248"/>
    </location>
</feature>
<evidence type="ECO:0000313" key="6">
    <source>
        <dbReference type="EMBL" id="MCX2523323.1"/>
    </source>
</evidence>
<dbReference type="RefSeq" id="WP_265895616.1">
    <property type="nucleotide sequence ID" value="NZ_JAPIVE010000001.1"/>
</dbReference>
<dbReference type="EMBL" id="JAPIVE010000001">
    <property type="protein sequence ID" value="MCX2523323.1"/>
    <property type="molecule type" value="Genomic_DNA"/>
</dbReference>
<dbReference type="InterPro" id="IPR027417">
    <property type="entry name" value="P-loop_NTPase"/>
</dbReference>
<evidence type="ECO:0000256" key="4">
    <source>
        <dbReference type="ARBA" id="ARBA00022840"/>
    </source>
</evidence>
<gene>
    <name evidence="6" type="ORF">OQ287_03635</name>
</gene>
<dbReference type="Pfam" id="PF00005">
    <property type="entry name" value="ABC_tran"/>
    <property type="match status" value="1"/>
</dbReference>